<dbReference type="EMBL" id="JAAAMV010000001">
    <property type="protein sequence ID" value="NBD22249.1"/>
    <property type="molecule type" value="Genomic_DNA"/>
</dbReference>
<evidence type="ECO:0000313" key="2">
    <source>
        <dbReference type="EMBL" id="NBD22249.1"/>
    </source>
</evidence>
<keyword evidence="1" id="KW-0812">Transmembrane</keyword>
<gene>
    <name evidence="2" type="ORF">GT019_00030</name>
</gene>
<accession>A0ABW9XI16</accession>
<reference evidence="2 3" key="1">
    <citation type="submission" date="2020-01" db="EMBL/GenBank/DDBJ databases">
        <title>Paenibacillus soybeanensis sp. nov. isolated from the nodules of soybean (Glycine max(L.) Merr).</title>
        <authorList>
            <person name="Wang H."/>
        </authorList>
    </citation>
    <scope>NUCLEOTIDE SEQUENCE [LARGE SCALE GENOMIC DNA]</scope>
    <source>
        <strain evidence="2 3">T1</strain>
    </source>
</reference>
<dbReference type="Proteomes" id="UP000665561">
    <property type="component" value="Unassembled WGS sequence"/>
</dbReference>
<evidence type="ECO:0000313" key="3">
    <source>
        <dbReference type="Proteomes" id="UP000665561"/>
    </source>
</evidence>
<dbReference type="RefSeq" id="WP_161739947.1">
    <property type="nucleotide sequence ID" value="NZ_JAAAMV010000001.1"/>
</dbReference>
<comment type="caution">
    <text evidence="2">The sequence shown here is derived from an EMBL/GenBank/DDBJ whole genome shotgun (WGS) entry which is preliminary data.</text>
</comment>
<feature type="transmembrane region" description="Helical" evidence="1">
    <location>
        <begin position="33"/>
        <end position="52"/>
    </location>
</feature>
<keyword evidence="1" id="KW-1133">Transmembrane helix</keyword>
<sequence length="79" mass="9055">MQMITVLLLFLLAAAVTFFQVRRLFLQREKTAAYAYMALMSIAVAMYAVVALSRTPLFNPMRLLSIPFEAIGKYLLEYE</sequence>
<organism evidence="2 3">
    <name type="scientific">Paenibacillus glycinis</name>
    <dbReference type="NCBI Taxonomy" id="2697035"/>
    <lineage>
        <taxon>Bacteria</taxon>
        <taxon>Bacillati</taxon>
        <taxon>Bacillota</taxon>
        <taxon>Bacilli</taxon>
        <taxon>Bacillales</taxon>
        <taxon>Paenibacillaceae</taxon>
        <taxon>Paenibacillus</taxon>
    </lineage>
</organism>
<proteinExistence type="predicted"/>
<keyword evidence="1" id="KW-0472">Membrane</keyword>
<evidence type="ECO:0000256" key="1">
    <source>
        <dbReference type="SAM" id="Phobius"/>
    </source>
</evidence>
<keyword evidence="3" id="KW-1185">Reference proteome</keyword>
<protein>
    <submittedName>
        <fullName evidence="2">Uncharacterized protein</fullName>
    </submittedName>
</protein>
<name>A0ABW9XI16_9BACL</name>